<gene>
    <name evidence="3" type="ORF">GTP91_23480</name>
</gene>
<evidence type="ECO:0000313" key="4">
    <source>
        <dbReference type="Proteomes" id="UP000470302"/>
    </source>
</evidence>
<dbReference type="AlphaFoldDB" id="A0A845G8D9"/>
<feature type="domain" description="GST N-terminal" evidence="1">
    <location>
        <begin position="1"/>
        <end position="83"/>
    </location>
</feature>
<name>A0A845G8D9_9BURK</name>
<dbReference type="CDD" id="cd00299">
    <property type="entry name" value="GST_C_family"/>
    <property type="match status" value="1"/>
</dbReference>
<dbReference type="CDD" id="cd00570">
    <property type="entry name" value="GST_N_family"/>
    <property type="match status" value="1"/>
</dbReference>
<dbReference type="RefSeq" id="WP_161098940.1">
    <property type="nucleotide sequence ID" value="NZ_WWCW01000104.1"/>
</dbReference>
<dbReference type="Gene3D" id="3.40.30.10">
    <property type="entry name" value="Glutaredoxin"/>
    <property type="match status" value="1"/>
</dbReference>
<proteinExistence type="predicted"/>
<dbReference type="SUPFAM" id="SSF52833">
    <property type="entry name" value="Thioredoxin-like"/>
    <property type="match status" value="1"/>
</dbReference>
<accession>A0A845G8D9</accession>
<protein>
    <submittedName>
        <fullName evidence="3">Glutathione S-transferase family protein</fullName>
    </submittedName>
</protein>
<dbReference type="InterPro" id="IPR036249">
    <property type="entry name" value="Thioredoxin-like_sf"/>
</dbReference>
<dbReference type="InterPro" id="IPR036282">
    <property type="entry name" value="Glutathione-S-Trfase_C_sf"/>
</dbReference>
<keyword evidence="3" id="KW-0808">Transferase</keyword>
<evidence type="ECO:0000259" key="1">
    <source>
        <dbReference type="PROSITE" id="PS50404"/>
    </source>
</evidence>
<dbReference type="SUPFAM" id="SSF47616">
    <property type="entry name" value="GST C-terminal domain-like"/>
    <property type="match status" value="1"/>
</dbReference>
<comment type="caution">
    <text evidence="3">The sequence shown here is derived from an EMBL/GenBank/DDBJ whole genome shotgun (WGS) entry which is preliminary data.</text>
</comment>
<dbReference type="PROSITE" id="PS50405">
    <property type="entry name" value="GST_CTER"/>
    <property type="match status" value="1"/>
</dbReference>
<dbReference type="InterPro" id="IPR010987">
    <property type="entry name" value="Glutathione-S-Trfase_C-like"/>
</dbReference>
<organism evidence="3 4">
    <name type="scientific">Duganella vulcania</name>
    <dbReference type="NCBI Taxonomy" id="2692166"/>
    <lineage>
        <taxon>Bacteria</taxon>
        <taxon>Pseudomonadati</taxon>
        <taxon>Pseudomonadota</taxon>
        <taxon>Betaproteobacteria</taxon>
        <taxon>Burkholderiales</taxon>
        <taxon>Oxalobacteraceae</taxon>
        <taxon>Telluria group</taxon>
        <taxon>Duganella</taxon>
    </lineage>
</organism>
<dbReference type="EMBL" id="WWCW01000104">
    <property type="protein sequence ID" value="MYM90121.1"/>
    <property type="molecule type" value="Genomic_DNA"/>
</dbReference>
<dbReference type="InterPro" id="IPR004046">
    <property type="entry name" value="GST_C"/>
</dbReference>
<dbReference type="Pfam" id="PF13417">
    <property type="entry name" value="GST_N_3"/>
    <property type="match status" value="1"/>
</dbReference>
<dbReference type="PANTHER" id="PTHR44051">
    <property type="entry name" value="GLUTATHIONE S-TRANSFERASE-RELATED"/>
    <property type="match status" value="1"/>
</dbReference>
<dbReference type="Gene3D" id="1.20.1050.10">
    <property type="match status" value="1"/>
</dbReference>
<evidence type="ECO:0000313" key="3">
    <source>
        <dbReference type="EMBL" id="MYM90121.1"/>
    </source>
</evidence>
<dbReference type="Proteomes" id="UP000470302">
    <property type="component" value="Unassembled WGS sequence"/>
</dbReference>
<dbReference type="SFLD" id="SFLDG00358">
    <property type="entry name" value="Main_(cytGST)"/>
    <property type="match status" value="1"/>
</dbReference>
<dbReference type="PROSITE" id="PS50404">
    <property type="entry name" value="GST_NTER"/>
    <property type="match status" value="1"/>
</dbReference>
<dbReference type="InterPro" id="IPR004045">
    <property type="entry name" value="Glutathione_S-Trfase_N"/>
</dbReference>
<dbReference type="Pfam" id="PF00043">
    <property type="entry name" value="GST_C"/>
    <property type="match status" value="1"/>
</dbReference>
<evidence type="ECO:0000259" key="2">
    <source>
        <dbReference type="PROSITE" id="PS50405"/>
    </source>
</evidence>
<sequence>MSLTLYYHPLASFCHKVLIALYENATPFDKRVINLGEESDRAELEAIWPLCKFPVLRDHERGRDVPETSVIIEYLDRYFPGPQDLIPADWEAALDVRLWDRFFDHYVQEPVQTIVGAHLSGMQCDQTRERTKLKTAYKMIEKRMATRSWMCGDAFSMADCAAAPALFYAATLLPFPEEYQQLNDYFERLVTRPSVQRVLDEAKPYFSMYPFVDDIPERFL</sequence>
<dbReference type="SFLD" id="SFLDS00019">
    <property type="entry name" value="Glutathione_Transferase_(cytos"/>
    <property type="match status" value="1"/>
</dbReference>
<dbReference type="InterPro" id="IPR040079">
    <property type="entry name" value="Glutathione_S-Trfase"/>
</dbReference>
<dbReference type="GO" id="GO:0016740">
    <property type="term" value="F:transferase activity"/>
    <property type="evidence" value="ECO:0007669"/>
    <property type="project" value="UniProtKB-KW"/>
</dbReference>
<dbReference type="PANTHER" id="PTHR44051:SF8">
    <property type="entry name" value="GLUTATHIONE S-TRANSFERASE GSTA"/>
    <property type="match status" value="1"/>
</dbReference>
<reference evidence="3 4" key="1">
    <citation type="submission" date="2020-01" db="EMBL/GenBank/DDBJ databases">
        <title>Novel species isolated from a subtropical stream in China.</title>
        <authorList>
            <person name="Lu H."/>
        </authorList>
    </citation>
    <scope>NUCLEOTIDE SEQUENCE [LARGE SCALE GENOMIC DNA]</scope>
    <source>
        <strain evidence="3 4">FT82W</strain>
    </source>
</reference>
<feature type="domain" description="GST C-terminal" evidence="2">
    <location>
        <begin position="89"/>
        <end position="211"/>
    </location>
</feature>